<proteinExistence type="predicted"/>
<accession>A0A7S2CPV8</accession>
<sequence>MISRTAIVLAMICSTTTSFMPQNSKLVKQSRYIKKESLPLLWGPFGKTEEEEIEEPSVDTLPEAEEPEKKGISFQGLFDLMAMGVGAPNLGKFTGVDEETGALQFELEVNNFESKVTGKKYTSYDNRDNTYFEEGYVDEDADVMGKMSRFFGGGKKEENLEE</sequence>
<protein>
    <submittedName>
        <fullName evidence="2">Uncharacterized protein</fullName>
    </submittedName>
</protein>
<evidence type="ECO:0000313" key="2">
    <source>
        <dbReference type="EMBL" id="CAD9432029.1"/>
    </source>
</evidence>
<evidence type="ECO:0000256" key="1">
    <source>
        <dbReference type="SAM" id="SignalP"/>
    </source>
</evidence>
<dbReference type="EMBL" id="HBGS01031768">
    <property type="protein sequence ID" value="CAD9432029.1"/>
    <property type="molecule type" value="Transcribed_RNA"/>
</dbReference>
<reference evidence="2" key="1">
    <citation type="submission" date="2021-01" db="EMBL/GenBank/DDBJ databases">
        <authorList>
            <person name="Corre E."/>
            <person name="Pelletier E."/>
            <person name="Niang G."/>
            <person name="Scheremetjew M."/>
            <person name="Finn R."/>
            <person name="Kale V."/>
            <person name="Holt S."/>
            <person name="Cochrane G."/>
            <person name="Meng A."/>
            <person name="Brown T."/>
            <person name="Cohen L."/>
        </authorList>
    </citation>
    <scope>NUCLEOTIDE SEQUENCE</scope>
    <source>
        <strain evidence="2">CCMP1381</strain>
    </source>
</reference>
<organism evidence="2">
    <name type="scientific">Octactis speculum</name>
    <dbReference type="NCBI Taxonomy" id="3111310"/>
    <lineage>
        <taxon>Eukaryota</taxon>
        <taxon>Sar</taxon>
        <taxon>Stramenopiles</taxon>
        <taxon>Ochrophyta</taxon>
        <taxon>Dictyochophyceae</taxon>
        <taxon>Dictyochales</taxon>
        <taxon>Dictyochaceae</taxon>
        <taxon>Octactis</taxon>
    </lineage>
</organism>
<gene>
    <name evidence="2" type="ORF">DSPE1174_LOCUS16273</name>
</gene>
<feature type="signal peptide" evidence="1">
    <location>
        <begin position="1"/>
        <end position="18"/>
    </location>
</feature>
<feature type="chain" id="PRO_5031386535" evidence="1">
    <location>
        <begin position="19"/>
        <end position="162"/>
    </location>
</feature>
<dbReference type="AlphaFoldDB" id="A0A7S2CPV8"/>
<name>A0A7S2CPV8_9STRA</name>
<keyword evidence="1" id="KW-0732">Signal</keyword>